<keyword evidence="2" id="KW-0677">Repeat</keyword>
<protein>
    <submittedName>
        <fullName evidence="5">Mitotic checkpoint protein</fullName>
    </submittedName>
</protein>
<accession>A0A915I8T9</accession>
<keyword evidence="1 3" id="KW-0853">WD repeat</keyword>
<evidence type="ECO:0000256" key="1">
    <source>
        <dbReference type="ARBA" id="ARBA00022574"/>
    </source>
</evidence>
<dbReference type="AlphaFoldDB" id="A0A915I8T9"/>
<evidence type="ECO:0000256" key="2">
    <source>
        <dbReference type="ARBA" id="ARBA00022737"/>
    </source>
</evidence>
<dbReference type="SUPFAM" id="SSF50978">
    <property type="entry name" value="WD40 repeat-like"/>
    <property type="match status" value="1"/>
</dbReference>
<dbReference type="InterPro" id="IPR036322">
    <property type="entry name" value="WD40_repeat_dom_sf"/>
</dbReference>
<dbReference type="Proteomes" id="UP000887565">
    <property type="component" value="Unplaced"/>
</dbReference>
<dbReference type="Gene3D" id="2.130.10.10">
    <property type="entry name" value="YVTN repeat-like/Quinoprotein amine dehydrogenase"/>
    <property type="match status" value="1"/>
</dbReference>
<dbReference type="Pfam" id="PF00400">
    <property type="entry name" value="WD40"/>
    <property type="match status" value="1"/>
</dbReference>
<dbReference type="PROSITE" id="PS50082">
    <property type="entry name" value="WD_REPEATS_2"/>
    <property type="match status" value="1"/>
</dbReference>
<dbReference type="InterPro" id="IPR001680">
    <property type="entry name" value="WD40_rpt"/>
</dbReference>
<feature type="repeat" description="WD" evidence="3">
    <location>
        <begin position="98"/>
        <end position="132"/>
    </location>
</feature>
<evidence type="ECO:0000313" key="4">
    <source>
        <dbReference type="Proteomes" id="UP000887565"/>
    </source>
</evidence>
<dbReference type="PANTHER" id="PTHR10971">
    <property type="entry name" value="MRNA EXPORT FACTOR AND BUB3"/>
    <property type="match status" value="1"/>
</dbReference>
<evidence type="ECO:0000313" key="5">
    <source>
        <dbReference type="WBParaSite" id="nRc.2.0.1.t10580-RA"/>
    </source>
</evidence>
<dbReference type="InterPro" id="IPR015943">
    <property type="entry name" value="WD40/YVTN_repeat-like_dom_sf"/>
</dbReference>
<reference evidence="5" key="1">
    <citation type="submission" date="2022-11" db="UniProtKB">
        <authorList>
            <consortium name="WormBaseParasite"/>
        </authorList>
    </citation>
    <scope>IDENTIFICATION</scope>
</reference>
<organism evidence="4 5">
    <name type="scientific">Romanomermis culicivorax</name>
    <name type="common">Nematode worm</name>
    <dbReference type="NCBI Taxonomy" id="13658"/>
    <lineage>
        <taxon>Eukaryota</taxon>
        <taxon>Metazoa</taxon>
        <taxon>Ecdysozoa</taxon>
        <taxon>Nematoda</taxon>
        <taxon>Enoplea</taxon>
        <taxon>Dorylaimia</taxon>
        <taxon>Mermithida</taxon>
        <taxon>Mermithoidea</taxon>
        <taxon>Mermithidae</taxon>
        <taxon>Romanomermis</taxon>
    </lineage>
</organism>
<sequence length="189" mass="21462">MYPMAVVGLANKAIKVYKLEGQPSEAKHLESPLKFQHRCISIFKDKTNTSPIGFGLGSIEGRVAIQYIPPDMAKDNNFTFKCHRSAEPVNGYLDIYAVNDIAFHPEYNTLATVGADGRFSFWDKDARTKLKMSEKMTQAITCCAFNHDGRAFAYAVGYDWSKGHEAYNAQEKNYIFIHPCYEDMKPRKK</sequence>
<proteinExistence type="predicted"/>
<evidence type="ECO:0000256" key="3">
    <source>
        <dbReference type="PROSITE-ProRule" id="PRU00221"/>
    </source>
</evidence>
<name>A0A915I8T9_ROMCU</name>
<dbReference type="WBParaSite" id="nRc.2.0.1.t10580-RA">
    <property type="protein sequence ID" value="nRc.2.0.1.t10580-RA"/>
    <property type="gene ID" value="nRc.2.0.1.g10580"/>
</dbReference>
<dbReference type="OMA" id="WEIQQSG"/>
<dbReference type="SMART" id="SM00320">
    <property type="entry name" value="WD40"/>
    <property type="match status" value="1"/>
</dbReference>
<keyword evidence="4" id="KW-1185">Reference proteome</keyword>